<keyword evidence="1" id="KW-1133">Transmembrane helix</keyword>
<sequence length="452" mass="51995">MFYNYRKIFWLLILFSYLGRLNGDDITSNPQYGCRWSGGSIENGVTCTCRQNAEEFFIEKGSIPSYDAQMLKIDGCNSVRFGRNAITDMRNLRRLELMNIDNLVFDEFSLSWNTYVQPNTEYHNSWDSVPTLKIKIERSIIKKISSYTFQGQISSIILRDLNIEEIAPFAFSSLIYTHNIEIISVNFMNIHAQAFKKFPMEVLTISDSTFNQVPSRTFSDVTVLDSFQIRNCSFSIIKSGAFLIHNCRRFDVIESQINILEGDSFKVTTRGSVKIKGNNFNVTHGGAFAGISLNKEEVFTDEEILFDSDTFNNLDKHSLRINTTSFTAKYINIVINQECKCDYVEGDNDHEEFQCMLSDAKKITLKEFKEDNCSILASYSTIIIILGVVLVLFIIIFSGLMFYFKRVYKNHKEYITDKNGKQVSLIMPDGRTYRETELHVVVERADLLTTDL</sequence>
<proteinExistence type="predicted"/>
<name>A0AAN7PTK0_9COLE</name>
<keyword evidence="1" id="KW-0472">Membrane</keyword>
<dbReference type="SUPFAM" id="SSF52058">
    <property type="entry name" value="L domain-like"/>
    <property type="match status" value="1"/>
</dbReference>
<feature type="signal peptide" evidence="2">
    <location>
        <begin position="1"/>
        <end position="23"/>
    </location>
</feature>
<comment type="caution">
    <text evidence="3">The sequence shown here is derived from an EMBL/GenBank/DDBJ whole genome shotgun (WGS) entry which is preliminary data.</text>
</comment>
<dbReference type="Gene3D" id="3.80.10.10">
    <property type="entry name" value="Ribonuclease Inhibitor"/>
    <property type="match status" value="1"/>
</dbReference>
<feature type="transmembrane region" description="Helical" evidence="1">
    <location>
        <begin position="376"/>
        <end position="404"/>
    </location>
</feature>
<evidence type="ECO:0000256" key="2">
    <source>
        <dbReference type="SAM" id="SignalP"/>
    </source>
</evidence>
<dbReference type="EMBL" id="JARPUR010000004">
    <property type="protein sequence ID" value="KAK4876739.1"/>
    <property type="molecule type" value="Genomic_DNA"/>
</dbReference>
<keyword evidence="2" id="KW-0732">Signal</keyword>
<dbReference type="AlphaFoldDB" id="A0AAN7PTK0"/>
<evidence type="ECO:0000313" key="4">
    <source>
        <dbReference type="Proteomes" id="UP001353858"/>
    </source>
</evidence>
<feature type="chain" id="PRO_5042815489" evidence="2">
    <location>
        <begin position="24"/>
        <end position="452"/>
    </location>
</feature>
<reference evidence="4" key="1">
    <citation type="submission" date="2023-01" db="EMBL/GenBank/DDBJ databases">
        <title>Key to firefly adult light organ development and bioluminescence: homeobox transcription factors regulate luciferase expression and transportation to peroxisome.</title>
        <authorList>
            <person name="Fu X."/>
        </authorList>
    </citation>
    <scope>NUCLEOTIDE SEQUENCE [LARGE SCALE GENOMIC DNA]</scope>
</reference>
<keyword evidence="4" id="KW-1185">Reference proteome</keyword>
<accession>A0AAN7PTK0</accession>
<keyword evidence="1" id="KW-0812">Transmembrane</keyword>
<evidence type="ECO:0000256" key="1">
    <source>
        <dbReference type="SAM" id="Phobius"/>
    </source>
</evidence>
<protein>
    <submittedName>
        <fullName evidence="3">Uncharacterized protein</fullName>
    </submittedName>
</protein>
<dbReference type="InterPro" id="IPR032675">
    <property type="entry name" value="LRR_dom_sf"/>
</dbReference>
<evidence type="ECO:0000313" key="3">
    <source>
        <dbReference type="EMBL" id="KAK4876739.1"/>
    </source>
</evidence>
<organism evidence="3 4">
    <name type="scientific">Aquatica leii</name>
    <dbReference type="NCBI Taxonomy" id="1421715"/>
    <lineage>
        <taxon>Eukaryota</taxon>
        <taxon>Metazoa</taxon>
        <taxon>Ecdysozoa</taxon>
        <taxon>Arthropoda</taxon>
        <taxon>Hexapoda</taxon>
        <taxon>Insecta</taxon>
        <taxon>Pterygota</taxon>
        <taxon>Neoptera</taxon>
        <taxon>Endopterygota</taxon>
        <taxon>Coleoptera</taxon>
        <taxon>Polyphaga</taxon>
        <taxon>Elateriformia</taxon>
        <taxon>Elateroidea</taxon>
        <taxon>Lampyridae</taxon>
        <taxon>Luciolinae</taxon>
        <taxon>Aquatica</taxon>
    </lineage>
</organism>
<gene>
    <name evidence="3" type="ORF">RN001_009245</name>
</gene>
<dbReference type="Proteomes" id="UP001353858">
    <property type="component" value="Unassembled WGS sequence"/>
</dbReference>